<evidence type="ECO:0000313" key="1">
    <source>
        <dbReference type="EMBL" id="MEQ2188439.1"/>
    </source>
</evidence>
<dbReference type="InterPro" id="IPR039782">
    <property type="entry name" value="VPS13B"/>
</dbReference>
<sequence length="500" mass="55182">EAFQIGIYWAHTNTVHKSKALKLVHDLTSPRWKEGTSSVVVTLDEEGYVEVDIALGAYPGKQKVCQFCVSSVVRHGVQILQIEDRTILVNNTPYSIHYRPLLTNHVLGGREQVCEMPEGTVFTLPPSEDSSLAKPCSVPCWDLLQTSVQGKVEFPLPVRHMIFSLFLRPDAGVGTTAWSVPTPVRPDLPRQSLSIPVDQVSGGGLSSRQREQLPTLQLKTMSDNSTTNWTDPIDINCPGTQLSYPKSSKLSVRILLSEASVALSDDITNPSGSMELLRLTLTKLLLSLVPAPISLPPELAEDSTMASSSFCVLMTDASLIEIYCYSLQVDNQLYNRTTAVTVSFRLVISVQISDVAGLRNSFVYILPQVSFQLQPARVYIEDTFVYYIKTLFDTYIPSRPGESKRGREPGAALVLPAQVVDSVQALVHPVRLQKLTIQPVHLLVSIHASLKLYIASDHTPLSFSVFERGPLFTTARQLVHALAMHYAAGALFRAGRFQIK</sequence>
<evidence type="ECO:0008006" key="3">
    <source>
        <dbReference type="Google" id="ProtNLM"/>
    </source>
</evidence>
<proteinExistence type="predicted"/>
<dbReference type="PANTHER" id="PTHR12517">
    <property type="entry name" value="VACUOLAR PROTEIN SORTING-ASSOCIATED PROTEIN 13B"/>
    <property type="match status" value="1"/>
</dbReference>
<dbReference type="PANTHER" id="PTHR12517:SF0">
    <property type="entry name" value="INTERMEMBRANE LIPID TRANSFER PROTEIN VPS13B"/>
    <property type="match status" value="1"/>
</dbReference>
<gene>
    <name evidence="1" type="ORF">GOODEAATRI_015072</name>
</gene>
<reference evidence="1 2" key="1">
    <citation type="submission" date="2021-06" db="EMBL/GenBank/DDBJ databases">
        <authorList>
            <person name="Palmer J.M."/>
        </authorList>
    </citation>
    <scope>NUCLEOTIDE SEQUENCE [LARGE SCALE GENOMIC DNA]</scope>
    <source>
        <strain evidence="1 2">GA_2019</strain>
        <tissue evidence="1">Muscle</tissue>
    </source>
</reference>
<keyword evidence="2" id="KW-1185">Reference proteome</keyword>
<dbReference type="EMBL" id="JAHRIO010091056">
    <property type="protein sequence ID" value="MEQ2188439.1"/>
    <property type="molecule type" value="Genomic_DNA"/>
</dbReference>
<organism evidence="1 2">
    <name type="scientific">Goodea atripinnis</name>
    <dbReference type="NCBI Taxonomy" id="208336"/>
    <lineage>
        <taxon>Eukaryota</taxon>
        <taxon>Metazoa</taxon>
        <taxon>Chordata</taxon>
        <taxon>Craniata</taxon>
        <taxon>Vertebrata</taxon>
        <taxon>Euteleostomi</taxon>
        <taxon>Actinopterygii</taxon>
        <taxon>Neopterygii</taxon>
        <taxon>Teleostei</taxon>
        <taxon>Neoteleostei</taxon>
        <taxon>Acanthomorphata</taxon>
        <taxon>Ovalentaria</taxon>
        <taxon>Atherinomorphae</taxon>
        <taxon>Cyprinodontiformes</taxon>
        <taxon>Goodeidae</taxon>
        <taxon>Goodea</taxon>
    </lineage>
</organism>
<feature type="non-terminal residue" evidence="1">
    <location>
        <position position="1"/>
    </location>
</feature>
<accession>A0ABV0PY64</accession>
<comment type="caution">
    <text evidence="1">The sequence shown here is derived from an EMBL/GenBank/DDBJ whole genome shotgun (WGS) entry which is preliminary data.</text>
</comment>
<protein>
    <recommendedName>
        <fullName evidence="3">Vacuolar protein sorting-associated protein 13B</fullName>
    </recommendedName>
</protein>
<dbReference type="Proteomes" id="UP001476798">
    <property type="component" value="Unassembled WGS sequence"/>
</dbReference>
<evidence type="ECO:0000313" key="2">
    <source>
        <dbReference type="Proteomes" id="UP001476798"/>
    </source>
</evidence>
<name>A0ABV0PY64_9TELE</name>